<reference evidence="2 3" key="1">
    <citation type="submission" date="2013-08" db="EMBL/GenBank/DDBJ databases">
        <authorList>
            <person name="Durkin A.S."/>
            <person name="Haft D.R."/>
            <person name="McCorrison J."/>
            <person name="Torralba M."/>
            <person name="Gillis M."/>
            <person name="Haft D.H."/>
            <person name="Methe B."/>
            <person name="Sutton G."/>
            <person name="Nelson K.E."/>
        </authorList>
    </citation>
    <scope>NUCLEOTIDE SEQUENCE [LARGE SCALE GENOMIC DNA]</scope>
    <source>
        <strain evidence="2 3">F0067</strain>
    </source>
</reference>
<dbReference type="RefSeq" id="WP_021589879.1">
    <property type="nucleotide sequence ID" value="NZ_AWEY01000029.1"/>
</dbReference>
<dbReference type="EMBL" id="AWEY01000029">
    <property type="protein sequence ID" value="ERK39063.1"/>
    <property type="molecule type" value="Genomic_DNA"/>
</dbReference>
<evidence type="ECO:0000313" key="2">
    <source>
        <dbReference type="EMBL" id="ERK39063.1"/>
    </source>
</evidence>
<comment type="caution">
    <text evidence="2">The sequence shown here is derived from an EMBL/GenBank/DDBJ whole genome shotgun (WGS) entry which is preliminary data.</text>
</comment>
<dbReference type="PROSITE" id="PS51257">
    <property type="entry name" value="PROKAR_LIPOPROTEIN"/>
    <property type="match status" value="1"/>
</dbReference>
<keyword evidence="3" id="KW-1185">Reference proteome</keyword>
<keyword evidence="1" id="KW-0732">Signal</keyword>
<dbReference type="Proteomes" id="UP000016648">
    <property type="component" value="Unassembled WGS sequence"/>
</dbReference>
<dbReference type="AlphaFoldDB" id="U2QCN2"/>
<evidence type="ECO:0000256" key="1">
    <source>
        <dbReference type="SAM" id="SignalP"/>
    </source>
</evidence>
<protein>
    <submittedName>
        <fullName evidence="2">Putative lipoprotein</fullName>
    </submittedName>
</protein>
<evidence type="ECO:0000313" key="3">
    <source>
        <dbReference type="Proteomes" id="UP000016648"/>
    </source>
</evidence>
<accession>U2QCN2</accession>
<name>U2QCN2_9BACT</name>
<dbReference type="PATRIC" id="fig|1115809.3.peg.1544"/>
<feature type="signal peptide" evidence="1">
    <location>
        <begin position="1"/>
        <end position="20"/>
    </location>
</feature>
<organism evidence="2 3">
    <name type="scientific">Segatella baroniae F0067</name>
    <dbReference type="NCBI Taxonomy" id="1115809"/>
    <lineage>
        <taxon>Bacteria</taxon>
        <taxon>Pseudomonadati</taxon>
        <taxon>Bacteroidota</taxon>
        <taxon>Bacteroidia</taxon>
        <taxon>Bacteroidales</taxon>
        <taxon>Prevotellaceae</taxon>
        <taxon>Segatella</taxon>
    </lineage>
</organism>
<keyword evidence="2" id="KW-0449">Lipoprotein</keyword>
<proteinExistence type="predicted"/>
<gene>
    <name evidence="2" type="ORF">HMPREF9135_1166</name>
</gene>
<sequence>MRQYLFVLLLACLGVLTGCATDGDNMGGSNQENPGAAQRWLGVYAIDVTDSRGETTQTTLKVTGTEMTFSRLPGYGASVTAYYMHTGSSESNEYFDLTVKDDLTAGKWMAVYQKKTGLWSGFVSPGGQTFRFTATKRVR</sequence>
<feature type="chain" id="PRO_5004633164" evidence="1">
    <location>
        <begin position="21"/>
        <end position="139"/>
    </location>
</feature>